<reference evidence="1" key="1">
    <citation type="submission" date="2018-05" db="EMBL/GenBank/DDBJ databases">
        <authorList>
            <person name="Lanie J.A."/>
            <person name="Ng W.-L."/>
            <person name="Kazmierczak K.M."/>
            <person name="Andrzejewski T.M."/>
            <person name="Davidsen T.M."/>
            <person name="Wayne K.J."/>
            <person name="Tettelin H."/>
            <person name="Glass J.I."/>
            <person name="Rusch D."/>
            <person name="Podicherti R."/>
            <person name="Tsui H.-C.T."/>
            <person name="Winkler M.E."/>
        </authorList>
    </citation>
    <scope>NUCLEOTIDE SEQUENCE</scope>
</reference>
<dbReference type="AlphaFoldDB" id="A0A382W0E5"/>
<name>A0A382W0E5_9ZZZZ</name>
<organism evidence="1">
    <name type="scientific">marine metagenome</name>
    <dbReference type="NCBI Taxonomy" id="408172"/>
    <lineage>
        <taxon>unclassified sequences</taxon>
        <taxon>metagenomes</taxon>
        <taxon>ecological metagenomes</taxon>
    </lineage>
</organism>
<evidence type="ECO:0000313" key="1">
    <source>
        <dbReference type="EMBL" id="SVD51588.1"/>
    </source>
</evidence>
<dbReference type="EMBL" id="UINC01155628">
    <property type="protein sequence ID" value="SVD51588.1"/>
    <property type="molecule type" value="Genomic_DNA"/>
</dbReference>
<feature type="non-terminal residue" evidence="1">
    <location>
        <position position="281"/>
    </location>
</feature>
<sequence>PSNATSVFLDIDAAGDFSAGSSSEYFTVSFDGVPWGGNMTANYQDCNLHSIVSNQDVTSLFTPGSTVQVTVISGPGVHDLGCWPNDPSGMIADLTFNFTGQATSACDSTATLNLTINNCGCTDPLACNYDSLATVDDTSCIYPTTSTLVVDTCMTSYTWAANGTTYTQPGIYIHNGVGNVGPTTQTFSYTGSMQNYTVPAGVTSITIDAYGAQGGNNPQYDGGKGAHMSGTFSVTPGQVLDIIVGGQGSPGFTNSGWTGGGGGGGTGVISSALPLVIAGAG</sequence>
<feature type="non-terminal residue" evidence="1">
    <location>
        <position position="1"/>
    </location>
</feature>
<accession>A0A382W0E5</accession>
<gene>
    <name evidence="1" type="ORF">METZ01_LOCUS404442</name>
</gene>
<protein>
    <submittedName>
        <fullName evidence="1">Uncharacterized protein</fullName>
    </submittedName>
</protein>
<proteinExistence type="predicted"/>